<keyword evidence="2 3" id="KW-0732">Signal</keyword>
<comment type="caution">
    <text evidence="5">The sequence shown here is derived from an EMBL/GenBank/DDBJ whole genome shotgun (WGS) entry which is preliminary data.</text>
</comment>
<dbReference type="RefSeq" id="WP_304540366.1">
    <property type="nucleotide sequence ID" value="NZ_JARPTC010000001.1"/>
</dbReference>
<dbReference type="Gene3D" id="3.40.50.2300">
    <property type="match status" value="2"/>
</dbReference>
<sequence>MKKFKFLLSILMILGLMMAGCSSQDNGGEKKAGDGDSNTIKIGAIYNLTGGQASLDQPSLNAFQLAAEEINAAGGINGMQIEVISVDGKSEPATTTSAVQELVDVKKVKVLAGLSDSTFVLASGPIAQKAGIPFITSGATAPEIPDQVGDYMFLSPFGDNIQAFAAADFALNDLQADTVWVLTDTSTDYTLGLAKFFKERYTAKGGKILLEDKYNGASDMDFSAQITKLKNLPEKPKVLFVSAQPDKCGLVVKQLRDLGVDTPVVGGDGYDTPDLVSLGGVPQTNDTYFTTHVSLGNTDAGVTTFVEAYKKKFNKEPENAFAALAYDTMYLIADAVKRAGSDDSTAIRDALQKTEGFKGVTGTISYQDGQRVPLKSVTIMKVNNGEFEFVKEVLPN</sequence>
<dbReference type="Pfam" id="PF13458">
    <property type="entry name" value="Peripla_BP_6"/>
    <property type="match status" value="1"/>
</dbReference>
<feature type="signal peptide" evidence="3">
    <location>
        <begin position="1"/>
        <end position="23"/>
    </location>
</feature>
<dbReference type="PANTHER" id="PTHR30483:SF6">
    <property type="entry name" value="PERIPLASMIC BINDING PROTEIN OF ABC TRANSPORTER FOR NATURAL AMINO ACIDS"/>
    <property type="match status" value="1"/>
</dbReference>
<feature type="domain" description="Leucine-binding protein" evidence="4">
    <location>
        <begin position="39"/>
        <end position="385"/>
    </location>
</feature>
<dbReference type="InterPro" id="IPR051010">
    <property type="entry name" value="BCAA_transport"/>
</dbReference>
<evidence type="ECO:0000313" key="6">
    <source>
        <dbReference type="Proteomes" id="UP001172911"/>
    </source>
</evidence>
<evidence type="ECO:0000256" key="3">
    <source>
        <dbReference type="SAM" id="SignalP"/>
    </source>
</evidence>
<dbReference type="AlphaFoldDB" id="A0AAW7ZA85"/>
<evidence type="ECO:0000256" key="2">
    <source>
        <dbReference type="ARBA" id="ARBA00022729"/>
    </source>
</evidence>
<reference evidence="5" key="1">
    <citation type="journal article" date="2023" name="J. Hazard. Mater.">
        <title>Anaerobic biodegradation of pyrene and benzo[a]pyrene by a new sulfate-reducing Desulforamulus aquiferis strain DSA.</title>
        <authorList>
            <person name="Zhang Z."/>
            <person name="Sun J."/>
            <person name="Gong X."/>
            <person name="Wang C."/>
            <person name="Wang H."/>
        </authorList>
    </citation>
    <scope>NUCLEOTIDE SEQUENCE</scope>
    <source>
        <strain evidence="5">DSA</strain>
    </source>
</reference>
<organism evidence="5 6">
    <name type="scientific">Desulforamulus aquiferis</name>
    <dbReference type="NCBI Taxonomy" id="1397668"/>
    <lineage>
        <taxon>Bacteria</taxon>
        <taxon>Bacillati</taxon>
        <taxon>Bacillota</taxon>
        <taxon>Clostridia</taxon>
        <taxon>Eubacteriales</taxon>
        <taxon>Peptococcaceae</taxon>
        <taxon>Desulforamulus</taxon>
    </lineage>
</organism>
<evidence type="ECO:0000313" key="5">
    <source>
        <dbReference type="EMBL" id="MDO7785760.1"/>
    </source>
</evidence>
<dbReference type="Proteomes" id="UP001172911">
    <property type="component" value="Unassembled WGS sequence"/>
</dbReference>
<feature type="chain" id="PRO_5043667320" evidence="3">
    <location>
        <begin position="24"/>
        <end position="396"/>
    </location>
</feature>
<reference evidence="5" key="2">
    <citation type="submission" date="2023-03" db="EMBL/GenBank/DDBJ databases">
        <authorList>
            <person name="Zhang Z."/>
        </authorList>
    </citation>
    <scope>NUCLEOTIDE SEQUENCE</scope>
    <source>
        <strain evidence="5">DSA</strain>
    </source>
</reference>
<dbReference type="SUPFAM" id="SSF53822">
    <property type="entry name" value="Periplasmic binding protein-like I"/>
    <property type="match status" value="1"/>
</dbReference>
<dbReference type="EMBL" id="JARPTC010000001">
    <property type="protein sequence ID" value="MDO7785760.1"/>
    <property type="molecule type" value="Genomic_DNA"/>
</dbReference>
<keyword evidence="6" id="KW-1185">Reference proteome</keyword>
<dbReference type="CDD" id="cd06347">
    <property type="entry name" value="PBP1_ABC_LivK_ligand_binding-like"/>
    <property type="match status" value="1"/>
</dbReference>
<dbReference type="InterPro" id="IPR028081">
    <property type="entry name" value="Leu-bd"/>
</dbReference>
<evidence type="ECO:0000256" key="1">
    <source>
        <dbReference type="ARBA" id="ARBA00010062"/>
    </source>
</evidence>
<name>A0AAW7ZA85_9FIRM</name>
<dbReference type="PROSITE" id="PS51257">
    <property type="entry name" value="PROKAR_LIPOPROTEIN"/>
    <property type="match status" value="1"/>
</dbReference>
<dbReference type="InterPro" id="IPR028082">
    <property type="entry name" value="Peripla_BP_I"/>
</dbReference>
<evidence type="ECO:0000259" key="4">
    <source>
        <dbReference type="Pfam" id="PF13458"/>
    </source>
</evidence>
<comment type="similarity">
    <text evidence="1">Belongs to the leucine-binding protein family.</text>
</comment>
<proteinExistence type="inferred from homology"/>
<protein>
    <submittedName>
        <fullName evidence="5">ABC transporter substrate-binding protein</fullName>
    </submittedName>
</protein>
<gene>
    <name evidence="5" type="ORF">P6N53_00745</name>
</gene>
<accession>A0AAW7ZA85</accession>
<dbReference type="PANTHER" id="PTHR30483">
    <property type="entry name" value="LEUCINE-SPECIFIC-BINDING PROTEIN"/>
    <property type="match status" value="1"/>
</dbReference>